<dbReference type="EMBL" id="JBHTCQ010000001">
    <property type="protein sequence ID" value="MFC7404820.1"/>
    <property type="molecule type" value="Genomic_DNA"/>
</dbReference>
<keyword evidence="2" id="KW-1185">Reference proteome</keyword>
<dbReference type="SUPFAM" id="SSF159888">
    <property type="entry name" value="YdhG-like"/>
    <property type="match status" value="1"/>
</dbReference>
<protein>
    <submittedName>
        <fullName evidence="1">DUF1801 domain-containing protein</fullName>
    </submittedName>
</protein>
<dbReference type="Proteomes" id="UP001596455">
    <property type="component" value="Unassembled WGS sequence"/>
</dbReference>
<gene>
    <name evidence="1" type="ORF">ACFQQL_06840</name>
</gene>
<evidence type="ECO:0000313" key="1">
    <source>
        <dbReference type="EMBL" id="MFC7404820.1"/>
    </source>
</evidence>
<proteinExistence type="predicted"/>
<accession>A0ABW2QB64</accession>
<sequence>MSTSQETGTATRGFSKEERAAMKARAVEIKAESRGGSRSKKAAADEAAMLKKIAEMASPDREIAERLHGVVTAAAPELAPKLWYGQPAWARAGKPLCFFRSGQVDKERYSTFGFSTEANLDDDGGLWATSFALTELTEAGEKRIAELVAKAVS</sequence>
<comment type="caution">
    <text evidence="1">The sequence shown here is derived from an EMBL/GenBank/DDBJ whole genome shotgun (WGS) entry which is preliminary data.</text>
</comment>
<dbReference type="RefSeq" id="WP_382392578.1">
    <property type="nucleotide sequence ID" value="NZ_JBHTCQ010000001.1"/>
</dbReference>
<organism evidence="1 2">
    <name type="scientific">Georgenia alba</name>
    <dbReference type="NCBI Taxonomy" id="2233858"/>
    <lineage>
        <taxon>Bacteria</taxon>
        <taxon>Bacillati</taxon>
        <taxon>Actinomycetota</taxon>
        <taxon>Actinomycetes</taxon>
        <taxon>Micrococcales</taxon>
        <taxon>Bogoriellaceae</taxon>
        <taxon>Georgenia</taxon>
    </lineage>
</organism>
<name>A0ABW2QB64_9MICO</name>
<evidence type="ECO:0000313" key="2">
    <source>
        <dbReference type="Proteomes" id="UP001596455"/>
    </source>
</evidence>
<reference evidence="2" key="1">
    <citation type="journal article" date="2019" name="Int. J. Syst. Evol. Microbiol.">
        <title>The Global Catalogue of Microorganisms (GCM) 10K type strain sequencing project: providing services to taxonomists for standard genome sequencing and annotation.</title>
        <authorList>
            <consortium name="The Broad Institute Genomics Platform"/>
            <consortium name="The Broad Institute Genome Sequencing Center for Infectious Disease"/>
            <person name="Wu L."/>
            <person name="Ma J."/>
        </authorList>
    </citation>
    <scope>NUCLEOTIDE SEQUENCE [LARGE SCALE GENOMIC DNA]</scope>
    <source>
        <strain evidence="2">JCM 1490</strain>
    </source>
</reference>